<keyword evidence="3" id="KW-1185">Reference proteome</keyword>
<reference evidence="2 3" key="1">
    <citation type="submission" date="2018-10" db="EMBL/GenBank/DDBJ databases">
        <title>Isolation from soil.</title>
        <authorList>
            <person name="Hu J."/>
        </authorList>
    </citation>
    <scope>NUCLEOTIDE SEQUENCE [LARGE SCALE GENOMIC DNA]</scope>
    <source>
        <strain evidence="2 3">NEAU-Ht49</strain>
    </source>
</reference>
<sequence>MIGATGFGHRGATMAACMTVVTALSLTGCGGSHKKTAPTPSAPTTPPTSPPASFSTEQVKAALLAPTDIKKGIHEIKVVLDPLKLDKVPICSLTGFKMPGSPQLTTRQFVNDTLGADQFQYAQLIARYDDATSANSAYSALSNAANKCVKRRHVPPKKVTDNFTIFSHNDTWKVTDAAVQSWAHLQGTEQQVYPPDATKFNVYNVFYDYASRGNVVIATMYAQRTAPKVSAAPIAQQASTVLQKQLGKFG</sequence>
<dbReference type="OrthoDB" id="3478865at2"/>
<dbReference type="EMBL" id="RFFG01000058">
    <property type="protein sequence ID" value="RMI40106.1"/>
    <property type="molecule type" value="Genomic_DNA"/>
</dbReference>
<evidence type="ECO:0008006" key="4">
    <source>
        <dbReference type="Google" id="ProtNLM"/>
    </source>
</evidence>
<gene>
    <name evidence="2" type="ORF">EBO15_27480</name>
</gene>
<dbReference type="RefSeq" id="WP_122197349.1">
    <property type="nucleotide sequence ID" value="NZ_RFFG01000058.1"/>
</dbReference>
<evidence type="ECO:0000313" key="2">
    <source>
        <dbReference type="EMBL" id="RMI40106.1"/>
    </source>
</evidence>
<feature type="region of interest" description="Disordered" evidence="1">
    <location>
        <begin position="32"/>
        <end position="54"/>
    </location>
</feature>
<name>A0A3M2LSP3_9ACTN</name>
<organism evidence="2 3">
    <name type="scientific">Actinomadura harenae</name>
    <dbReference type="NCBI Taxonomy" id="2483351"/>
    <lineage>
        <taxon>Bacteria</taxon>
        <taxon>Bacillati</taxon>
        <taxon>Actinomycetota</taxon>
        <taxon>Actinomycetes</taxon>
        <taxon>Streptosporangiales</taxon>
        <taxon>Thermomonosporaceae</taxon>
        <taxon>Actinomadura</taxon>
    </lineage>
</organism>
<evidence type="ECO:0000256" key="1">
    <source>
        <dbReference type="SAM" id="MobiDB-lite"/>
    </source>
</evidence>
<dbReference type="Proteomes" id="UP000282674">
    <property type="component" value="Unassembled WGS sequence"/>
</dbReference>
<protein>
    <recommendedName>
        <fullName evidence="4">Sensor domain-containing protein</fullName>
    </recommendedName>
</protein>
<accession>A0A3M2LSP3</accession>
<evidence type="ECO:0000313" key="3">
    <source>
        <dbReference type="Proteomes" id="UP000282674"/>
    </source>
</evidence>
<comment type="caution">
    <text evidence="2">The sequence shown here is derived from an EMBL/GenBank/DDBJ whole genome shotgun (WGS) entry which is preliminary data.</text>
</comment>
<feature type="compositionally biased region" description="Pro residues" evidence="1">
    <location>
        <begin position="40"/>
        <end position="50"/>
    </location>
</feature>
<dbReference type="AlphaFoldDB" id="A0A3M2LSP3"/>
<proteinExistence type="predicted"/>